<feature type="region of interest" description="Disordered" evidence="1">
    <location>
        <begin position="118"/>
        <end position="166"/>
    </location>
</feature>
<proteinExistence type="predicted"/>
<dbReference type="Proteomes" id="UP001174936">
    <property type="component" value="Unassembled WGS sequence"/>
</dbReference>
<evidence type="ECO:0000256" key="1">
    <source>
        <dbReference type="SAM" id="MobiDB-lite"/>
    </source>
</evidence>
<feature type="compositionally biased region" description="Basic and acidic residues" evidence="1">
    <location>
        <begin position="151"/>
        <end position="166"/>
    </location>
</feature>
<reference evidence="2" key="1">
    <citation type="submission" date="2023-06" db="EMBL/GenBank/DDBJ databases">
        <title>Genome-scale phylogeny and comparative genomics of the fungal order Sordariales.</title>
        <authorList>
            <consortium name="Lawrence Berkeley National Laboratory"/>
            <person name="Hensen N."/>
            <person name="Bonometti L."/>
            <person name="Westerberg I."/>
            <person name="Brannstrom I.O."/>
            <person name="Guillou S."/>
            <person name="Cros-Aarteil S."/>
            <person name="Calhoun S."/>
            <person name="Haridas S."/>
            <person name="Kuo A."/>
            <person name="Mondo S."/>
            <person name="Pangilinan J."/>
            <person name="Riley R."/>
            <person name="Labutti K."/>
            <person name="Andreopoulos B."/>
            <person name="Lipzen A."/>
            <person name="Chen C."/>
            <person name="Yanf M."/>
            <person name="Daum C."/>
            <person name="Ng V."/>
            <person name="Clum A."/>
            <person name="Steindorff A."/>
            <person name="Ohm R."/>
            <person name="Martin F."/>
            <person name="Silar P."/>
            <person name="Natvig D."/>
            <person name="Lalanne C."/>
            <person name="Gautier V."/>
            <person name="Ament-Velasquez S.L."/>
            <person name="Kruys A."/>
            <person name="Hutchinson M.I."/>
            <person name="Powell A.J."/>
            <person name="Barry K."/>
            <person name="Miller A.N."/>
            <person name="Grigoriev I.V."/>
            <person name="Debuchy R."/>
            <person name="Gladieux P."/>
            <person name="Thoren M.H."/>
            <person name="Johannesson H."/>
        </authorList>
    </citation>
    <scope>NUCLEOTIDE SEQUENCE</scope>
    <source>
        <strain evidence="2">SMH2532-1</strain>
    </source>
</reference>
<feature type="region of interest" description="Disordered" evidence="1">
    <location>
        <begin position="18"/>
        <end position="39"/>
    </location>
</feature>
<dbReference type="AlphaFoldDB" id="A0AA39XXB7"/>
<keyword evidence="3" id="KW-1185">Reference proteome</keyword>
<organism evidence="2 3">
    <name type="scientific">Cercophora newfieldiana</name>
    <dbReference type="NCBI Taxonomy" id="92897"/>
    <lineage>
        <taxon>Eukaryota</taxon>
        <taxon>Fungi</taxon>
        <taxon>Dikarya</taxon>
        <taxon>Ascomycota</taxon>
        <taxon>Pezizomycotina</taxon>
        <taxon>Sordariomycetes</taxon>
        <taxon>Sordariomycetidae</taxon>
        <taxon>Sordariales</taxon>
        <taxon>Lasiosphaeriaceae</taxon>
        <taxon>Cercophora</taxon>
    </lineage>
</organism>
<protein>
    <submittedName>
        <fullName evidence="2">Uncharacterized protein</fullName>
    </submittedName>
</protein>
<comment type="caution">
    <text evidence="2">The sequence shown here is derived from an EMBL/GenBank/DDBJ whole genome shotgun (WGS) entry which is preliminary data.</text>
</comment>
<evidence type="ECO:0000313" key="3">
    <source>
        <dbReference type="Proteomes" id="UP001174936"/>
    </source>
</evidence>
<evidence type="ECO:0000313" key="2">
    <source>
        <dbReference type="EMBL" id="KAK0641973.1"/>
    </source>
</evidence>
<name>A0AA39XXB7_9PEZI</name>
<dbReference type="EMBL" id="JAULSV010000006">
    <property type="protein sequence ID" value="KAK0641973.1"/>
    <property type="molecule type" value="Genomic_DNA"/>
</dbReference>
<sequence>MRSRHFSDCERPPCEAVCGSHGRGGHEPPRRAHGPQLPPHRRRHRVFVESAARAAPGRSQRHRLNCKVVHEILQFYRSFRSCSAPVYPSSPRIAFVSDAAARRPHQSLPSLSLAHSVSGTADGKATHPLSPAARWSCRRGHPLPIPPSKSVKQDSSRGQYRHEEGH</sequence>
<gene>
    <name evidence="2" type="ORF">B0T16DRAFT_420799</name>
</gene>
<accession>A0AA39XXB7</accession>